<dbReference type="Pfam" id="PF00001">
    <property type="entry name" value="7tm_1"/>
    <property type="match status" value="2"/>
</dbReference>
<evidence type="ECO:0000256" key="6">
    <source>
        <dbReference type="ARBA" id="ARBA00023136"/>
    </source>
</evidence>
<evidence type="ECO:0000256" key="9">
    <source>
        <dbReference type="ARBA" id="ARBA00023224"/>
    </source>
</evidence>
<evidence type="ECO:0000256" key="2">
    <source>
        <dbReference type="ARBA" id="ARBA00022475"/>
    </source>
</evidence>
<keyword evidence="8" id="KW-0325">Glycoprotein</keyword>
<dbReference type="InterPro" id="IPR000276">
    <property type="entry name" value="GPCR_Rhodpsn"/>
</dbReference>
<dbReference type="PROSITE" id="PS50262">
    <property type="entry name" value="G_PROTEIN_RECEP_F1_2"/>
    <property type="match status" value="1"/>
</dbReference>
<protein>
    <recommendedName>
        <fullName evidence="11">G-protein coupled receptors family 1 profile domain-containing protein</fullName>
    </recommendedName>
</protein>
<dbReference type="SUPFAM" id="SSF81321">
    <property type="entry name" value="Family A G protein-coupled receptor-like"/>
    <property type="match status" value="1"/>
</dbReference>
<dbReference type="EMBL" id="CALNXK010000132">
    <property type="protein sequence ID" value="CAH3165312.1"/>
    <property type="molecule type" value="Genomic_DNA"/>
</dbReference>
<keyword evidence="13" id="KW-1185">Reference proteome</keyword>
<keyword evidence="9" id="KW-0807">Transducer</keyword>
<accession>A0ABN8QIW1</accession>
<feature type="transmembrane region" description="Helical" evidence="10">
    <location>
        <begin position="260"/>
        <end position="280"/>
    </location>
</feature>
<keyword evidence="7" id="KW-0675">Receptor</keyword>
<dbReference type="Proteomes" id="UP001159405">
    <property type="component" value="Unassembled WGS sequence"/>
</dbReference>
<evidence type="ECO:0000256" key="3">
    <source>
        <dbReference type="ARBA" id="ARBA00022692"/>
    </source>
</evidence>
<feature type="domain" description="G-protein coupled receptors family 1 profile" evidence="11">
    <location>
        <begin position="40"/>
        <end position="279"/>
    </location>
</feature>
<feature type="transmembrane region" description="Helical" evidence="10">
    <location>
        <begin position="168"/>
        <end position="192"/>
    </location>
</feature>
<keyword evidence="3 10" id="KW-0812">Transmembrane</keyword>
<feature type="transmembrane region" description="Helical" evidence="10">
    <location>
        <begin position="226"/>
        <end position="248"/>
    </location>
</feature>
<dbReference type="CDD" id="cd00637">
    <property type="entry name" value="7tm_classA_rhodopsin-like"/>
    <property type="match status" value="1"/>
</dbReference>
<dbReference type="PRINTS" id="PR00237">
    <property type="entry name" value="GPCRRHODOPSN"/>
</dbReference>
<keyword evidence="6 10" id="KW-0472">Membrane</keyword>
<keyword evidence="2" id="KW-1003">Cell membrane</keyword>
<evidence type="ECO:0000313" key="12">
    <source>
        <dbReference type="EMBL" id="CAH3165312.1"/>
    </source>
</evidence>
<comment type="caution">
    <text evidence="12">The sequence shown here is derived from an EMBL/GenBank/DDBJ whole genome shotgun (WGS) entry which is preliminary data.</text>
</comment>
<sequence length="306" mass="34365">MSTTNGTGAEENISQLGLPPESVVILSIVSALTSVAGSLGNALVMIAVFKSQTLRSIPDYIISSLAFSDFTVCFIFLPLMIHRYNHYTKYLTHVDSAVSIATSFFGHCSWIASVTNMFVVTIDRVIAVRFPLKYTHIMTVPKALCAIALVWTICLTFGAFYAREIGASKLIILSYCIILMIGTWAMYAYIFFAAKQQENKVQTLNSSAGPLVSAEQKAEKKATKTIFTVVGIYTLCWLPLLLFPIIVFSSSSKNELYKRYFPWVQTLLTINSALNPYVYCLRSRKYRYQFAKLLGIRRYQNHPVDE</sequence>
<dbReference type="Gene3D" id="1.20.1070.10">
    <property type="entry name" value="Rhodopsin 7-helix transmembrane proteins"/>
    <property type="match status" value="1"/>
</dbReference>
<gene>
    <name evidence="12" type="ORF">PLOB_00007095</name>
</gene>
<evidence type="ECO:0000256" key="5">
    <source>
        <dbReference type="ARBA" id="ARBA00023040"/>
    </source>
</evidence>
<evidence type="ECO:0000313" key="13">
    <source>
        <dbReference type="Proteomes" id="UP001159405"/>
    </source>
</evidence>
<dbReference type="SMART" id="SM01381">
    <property type="entry name" value="7TM_GPCR_Srsx"/>
    <property type="match status" value="1"/>
</dbReference>
<feature type="transmembrane region" description="Helical" evidence="10">
    <location>
        <begin position="24"/>
        <end position="48"/>
    </location>
</feature>
<comment type="subcellular location">
    <subcellularLocation>
        <location evidence="1">Cell membrane</location>
        <topology evidence="1">Multi-pass membrane protein</topology>
    </subcellularLocation>
</comment>
<evidence type="ECO:0000256" key="4">
    <source>
        <dbReference type="ARBA" id="ARBA00022989"/>
    </source>
</evidence>
<evidence type="ECO:0000256" key="1">
    <source>
        <dbReference type="ARBA" id="ARBA00004651"/>
    </source>
</evidence>
<evidence type="ECO:0000256" key="7">
    <source>
        <dbReference type="ARBA" id="ARBA00023170"/>
    </source>
</evidence>
<evidence type="ECO:0000259" key="11">
    <source>
        <dbReference type="PROSITE" id="PS50262"/>
    </source>
</evidence>
<feature type="transmembrane region" description="Helical" evidence="10">
    <location>
        <begin position="101"/>
        <end position="122"/>
    </location>
</feature>
<dbReference type="InterPro" id="IPR017452">
    <property type="entry name" value="GPCR_Rhodpsn_7TM"/>
</dbReference>
<keyword evidence="4 10" id="KW-1133">Transmembrane helix</keyword>
<name>A0ABN8QIW1_9CNID</name>
<evidence type="ECO:0000256" key="10">
    <source>
        <dbReference type="SAM" id="Phobius"/>
    </source>
</evidence>
<proteinExistence type="predicted"/>
<dbReference type="PANTHER" id="PTHR24246">
    <property type="entry name" value="OLFACTORY RECEPTOR AND ADENOSINE RECEPTOR"/>
    <property type="match status" value="1"/>
</dbReference>
<keyword evidence="5" id="KW-0297">G-protein coupled receptor</keyword>
<feature type="transmembrane region" description="Helical" evidence="10">
    <location>
        <begin position="60"/>
        <end position="81"/>
    </location>
</feature>
<evidence type="ECO:0000256" key="8">
    <source>
        <dbReference type="ARBA" id="ARBA00023180"/>
    </source>
</evidence>
<dbReference type="PANTHER" id="PTHR24246:SF27">
    <property type="entry name" value="ADENOSINE RECEPTOR, ISOFORM A"/>
    <property type="match status" value="1"/>
</dbReference>
<feature type="transmembrane region" description="Helical" evidence="10">
    <location>
        <begin position="143"/>
        <end position="162"/>
    </location>
</feature>
<reference evidence="12 13" key="1">
    <citation type="submission" date="2022-05" db="EMBL/GenBank/DDBJ databases">
        <authorList>
            <consortium name="Genoscope - CEA"/>
            <person name="William W."/>
        </authorList>
    </citation>
    <scope>NUCLEOTIDE SEQUENCE [LARGE SCALE GENOMIC DNA]</scope>
</reference>
<organism evidence="12 13">
    <name type="scientific">Porites lobata</name>
    <dbReference type="NCBI Taxonomy" id="104759"/>
    <lineage>
        <taxon>Eukaryota</taxon>
        <taxon>Metazoa</taxon>
        <taxon>Cnidaria</taxon>
        <taxon>Anthozoa</taxon>
        <taxon>Hexacorallia</taxon>
        <taxon>Scleractinia</taxon>
        <taxon>Fungiina</taxon>
        <taxon>Poritidae</taxon>
        <taxon>Porites</taxon>
    </lineage>
</organism>